<keyword evidence="5 7" id="KW-1133">Transmembrane helix</keyword>
<comment type="caution">
    <text evidence="9">The sequence shown here is derived from an EMBL/GenBank/DDBJ whole genome shotgun (WGS) entry which is preliminary data.</text>
</comment>
<keyword evidence="4 7" id="KW-0812">Transmembrane</keyword>
<sequence length="301" mass="34279">MKLVFRTIVRDRVLYIMMIPGLLFYLIFKYVPMYGLLMAFQNYSISKGVWGSKWVGFEHFRAFFDSPDAAVLIRNTLVLNTLELLVVFPAPILLAVLFHELRFALFKRLAQTISYLPHFISTVVICGIIVNFLSPSTGIVNHLMEALGIKPIMFLGESHWFRPIYIASELWQKAGWDTIIYLAAIAGVNPTLYEAAKIDGANRWQQIRHVTLVGMIPVMIILFIIKIGHILELGVQKIILLYNPLVYDKADVISTFVYRRGLLDADYSFASAVSLFQSVIGLILVVALNRLARKYSETSLW</sequence>
<evidence type="ECO:0000313" key="10">
    <source>
        <dbReference type="Proteomes" id="UP000078454"/>
    </source>
</evidence>
<feature type="domain" description="ABC transmembrane type-1" evidence="8">
    <location>
        <begin position="73"/>
        <end position="288"/>
    </location>
</feature>
<dbReference type="InterPro" id="IPR000515">
    <property type="entry name" value="MetI-like"/>
</dbReference>
<keyword evidence="2 7" id="KW-0813">Transport</keyword>
<dbReference type="GO" id="GO:0005886">
    <property type="term" value="C:plasma membrane"/>
    <property type="evidence" value="ECO:0007669"/>
    <property type="project" value="UniProtKB-SubCell"/>
</dbReference>
<evidence type="ECO:0000256" key="6">
    <source>
        <dbReference type="ARBA" id="ARBA00023136"/>
    </source>
</evidence>
<accession>A0A198AE53</accession>
<evidence type="ECO:0000256" key="5">
    <source>
        <dbReference type="ARBA" id="ARBA00022989"/>
    </source>
</evidence>
<feature type="transmembrane region" description="Helical" evidence="7">
    <location>
        <begin position="267"/>
        <end position="288"/>
    </location>
</feature>
<comment type="subcellular location">
    <subcellularLocation>
        <location evidence="1 7">Cell membrane</location>
        <topology evidence="1 7">Multi-pass membrane protein</topology>
    </subcellularLocation>
</comment>
<evidence type="ECO:0000259" key="8">
    <source>
        <dbReference type="PROSITE" id="PS50928"/>
    </source>
</evidence>
<dbReference type="InterPro" id="IPR035906">
    <property type="entry name" value="MetI-like_sf"/>
</dbReference>
<name>A0A198AE53_9BACL</name>
<dbReference type="EMBL" id="LYPB01000058">
    <property type="protein sequence ID" value="OAS19331.1"/>
    <property type="molecule type" value="Genomic_DNA"/>
</dbReference>
<gene>
    <name evidence="9" type="ORF">A8708_26855</name>
</gene>
<dbReference type="SUPFAM" id="SSF161098">
    <property type="entry name" value="MetI-like"/>
    <property type="match status" value="1"/>
</dbReference>
<keyword evidence="6 7" id="KW-0472">Membrane</keyword>
<dbReference type="Proteomes" id="UP000078454">
    <property type="component" value="Unassembled WGS sequence"/>
</dbReference>
<proteinExistence type="inferred from homology"/>
<feature type="transmembrane region" description="Helical" evidence="7">
    <location>
        <begin position="12"/>
        <end position="31"/>
    </location>
</feature>
<organism evidence="9 10">
    <name type="scientific">Paenibacillus oryzisoli</name>
    <dbReference type="NCBI Taxonomy" id="1850517"/>
    <lineage>
        <taxon>Bacteria</taxon>
        <taxon>Bacillati</taxon>
        <taxon>Bacillota</taxon>
        <taxon>Bacilli</taxon>
        <taxon>Bacillales</taxon>
        <taxon>Paenibacillaceae</taxon>
        <taxon>Paenibacillus</taxon>
    </lineage>
</organism>
<dbReference type="Gene3D" id="1.10.3720.10">
    <property type="entry name" value="MetI-like"/>
    <property type="match status" value="1"/>
</dbReference>
<feature type="transmembrane region" description="Helical" evidence="7">
    <location>
        <begin position="210"/>
        <end position="231"/>
    </location>
</feature>
<keyword evidence="10" id="KW-1185">Reference proteome</keyword>
<evidence type="ECO:0000256" key="2">
    <source>
        <dbReference type="ARBA" id="ARBA00022448"/>
    </source>
</evidence>
<keyword evidence="3" id="KW-1003">Cell membrane</keyword>
<feature type="transmembrane region" description="Helical" evidence="7">
    <location>
        <begin position="115"/>
        <end position="134"/>
    </location>
</feature>
<dbReference type="GO" id="GO:0055085">
    <property type="term" value="P:transmembrane transport"/>
    <property type="evidence" value="ECO:0007669"/>
    <property type="project" value="InterPro"/>
</dbReference>
<feature type="transmembrane region" description="Helical" evidence="7">
    <location>
        <begin position="84"/>
        <end position="103"/>
    </location>
</feature>
<comment type="similarity">
    <text evidence="7">Belongs to the binding-protein-dependent transport system permease family.</text>
</comment>
<dbReference type="CDD" id="cd06261">
    <property type="entry name" value="TM_PBP2"/>
    <property type="match status" value="1"/>
</dbReference>
<evidence type="ECO:0000256" key="1">
    <source>
        <dbReference type="ARBA" id="ARBA00004651"/>
    </source>
</evidence>
<reference evidence="9 10" key="1">
    <citation type="submission" date="2016-05" db="EMBL/GenBank/DDBJ databases">
        <title>Paenibacillus sp. 1ZS3-15 nov., isolated from the rhizosphere soil.</title>
        <authorList>
            <person name="Zhang X.X."/>
            <person name="Zhang J."/>
        </authorList>
    </citation>
    <scope>NUCLEOTIDE SEQUENCE [LARGE SCALE GENOMIC DNA]</scope>
    <source>
        <strain evidence="9 10">1ZS3-15</strain>
    </source>
</reference>
<evidence type="ECO:0000313" key="9">
    <source>
        <dbReference type="EMBL" id="OAS19331.1"/>
    </source>
</evidence>
<dbReference type="PANTHER" id="PTHR43227">
    <property type="entry name" value="BLL4140 PROTEIN"/>
    <property type="match status" value="1"/>
</dbReference>
<dbReference type="STRING" id="1850517.A8708_26855"/>
<dbReference type="PROSITE" id="PS50928">
    <property type="entry name" value="ABC_TM1"/>
    <property type="match status" value="1"/>
</dbReference>
<dbReference type="PANTHER" id="PTHR43227:SF11">
    <property type="entry name" value="BLL4140 PROTEIN"/>
    <property type="match status" value="1"/>
</dbReference>
<dbReference type="AlphaFoldDB" id="A0A198AE53"/>
<protein>
    <submittedName>
        <fullName evidence="9">Sugar ABC transporter permease</fullName>
    </submittedName>
</protein>
<evidence type="ECO:0000256" key="3">
    <source>
        <dbReference type="ARBA" id="ARBA00022475"/>
    </source>
</evidence>
<feature type="transmembrane region" description="Helical" evidence="7">
    <location>
        <begin position="179"/>
        <end position="198"/>
    </location>
</feature>
<dbReference type="InterPro" id="IPR050809">
    <property type="entry name" value="UgpAE/MalFG_permease"/>
</dbReference>
<evidence type="ECO:0000256" key="7">
    <source>
        <dbReference type="RuleBase" id="RU363032"/>
    </source>
</evidence>
<evidence type="ECO:0000256" key="4">
    <source>
        <dbReference type="ARBA" id="ARBA00022692"/>
    </source>
</evidence>
<dbReference type="Pfam" id="PF00528">
    <property type="entry name" value="BPD_transp_1"/>
    <property type="match status" value="1"/>
</dbReference>